<keyword evidence="5 16" id="KW-0732">Signal</keyword>
<evidence type="ECO:0000259" key="19">
    <source>
        <dbReference type="PROSITE" id="PS50948"/>
    </source>
</evidence>
<evidence type="ECO:0000256" key="6">
    <source>
        <dbReference type="ARBA" id="ARBA00022741"/>
    </source>
</evidence>
<dbReference type="CDD" id="cd14066">
    <property type="entry name" value="STKc_IRAK"/>
    <property type="match status" value="1"/>
</dbReference>
<dbReference type="SUPFAM" id="SSF56112">
    <property type="entry name" value="Protein kinase-like (PK-like)"/>
    <property type="match status" value="1"/>
</dbReference>
<dbReference type="InterPro" id="IPR001245">
    <property type="entry name" value="Ser-Thr/Tyr_kinase_cat_dom"/>
</dbReference>
<evidence type="ECO:0000256" key="7">
    <source>
        <dbReference type="ARBA" id="ARBA00022777"/>
    </source>
</evidence>
<dbReference type="SMART" id="SM00473">
    <property type="entry name" value="PAN_AP"/>
    <property type="match status" value="1"/>
</dbReference>
<keyword evidence="10" id="KW-0675">Receptor</keyword>
<dbReference type="CDD" id="cd00028">
    <property type="entry name" value="B_lectin"/>
    <property type="match status" value="1"/>
</dbReference>
<dbReference type="PIRSF" id="PIRSF000641">
    <property type="entry name" value="SRK"/>
    <property type="match status" value="1"/>
</dbReference>
<evidence type="ECO:0000256" key="11">
    <source>
        <dbReference type="ARBA" id="ARBA00023180"/>
    </source>
</evidence>
<dbReference type="InterPro" id="IPR017441">
    <property type="entry name" value="Protein_kinase_ATP_BS"/>
</dbReference>
<dbReference type="Pfam" id="PF00954">
    <property type="entry name" value="S_locus_glycop"/>
    <property type="match status" value="1"/>
</dbReference>
<evidence type="ECO:0000256" key="8">
    <source>
        <dbReference type="ARBA" id="ARBA00022840"/>
    </source>
</evidence>
<evidence type="ECO:0000259" key="18">
    <source>
        <dbReference type="PROSITE" id="PS50927"/>
    </source>
</evidence>
<dbReference type="InterPro" id="IPR024171">
    <property type="entry name" value="SRK-like_kinase"/>
</dbReference>
<dbReference type="Gene3D" id="1.10.510.10">
    <property type="entry name" value="Transferase(Phosphotransferase) domain 1"/>
    <property type="match status" value="1"/>
</dbReference>
<keyword evidence="3 14" id="KW-0723">Serine/threonine-protein kinase</keyword>
<dbReference type="FunFam" id="3.30.200.20:FF:001238">
    <property type="entry name" value="Os08g0179000 protein"/>
    <property type="match status" value="1"/>
</dbReference>
<evidence type="ECO:0000256" key="12">
    <source>
        <dbReference type="ARBA" id="ARBA00047899"/>
    </source>
</evidence>
<dbReference type="InterPro" id="IPR036426">
    <property type="entry name" value="Bulb-type_lectin_dom_sf"/>
</dbReference>
<proteinExistence type="inferred from homology"/>
<dbReference type="PANTHER" id="PTHR27002:SF1095">
    <property type="entry name" value="G-TYPE LECTIN S-RECEPTOR-LIKE SERINE_THREONINE-PROTEIN KINASE RKS1"/>
    <property type="match status" value="1"/>
</dbReference>
<comment type="catalytic activity">
    <reaction evidence="13 14">
        <text>L-seryl-[protein] + ATP = O-phospho-L-seryl-[protein] + ADP + H(+)</text>
        <dbReference type="Rhea" id="RHEA:17989"/>
        <dbReference type="Rhea" id="RHEA-COMP:9863"/>
        <dbReference type="Rhea" id="RHEA-COMP:11604"/>
        <dbReference type="ChEBI" id="CHEBI:15378"/>
        <dbReference type="ChEBI" id="CHEBI:29999"/>
        <dbReference type="ChEBI" id="CHEBI:30616"/>
        <dbReference type="ChEBI" id="CHEBI:83421"/>
        <dbReference type="ChEBI" id="CHEBI:456216"/>
        <dbReference type="EC" id="2.7.11.1"/>
    </reaction>
</comment>
<evidence type="ECO:0000256" key="5">
    <source>
        <dbReference type="ARBA" id="ARBA00022729"/>
    </source>
</evidence>
<keyword evidence="21" id="KW-1185">Reference proteome</keyword>
<evidence type="ECO:0000256" key="3">
    <source>
        <dbReference type="ARBA" id="ARBA00022527"/>
    </source>
</evidence>
<dbReference type="GO" id="GO:0051707">
    <property type="term" value="P:response to other organism"/>
    <property type="evidence" value="ECO:0007669"/>
    <property type="project" value="UniProtKB-ARBA"/>
</dbReference>
<feature type="domain" description="Apple" evidence="19">
    <location>
        <begin position="361"/>
        <end position="447"/>
    </location>
</feature>
<keyword evidence="7 14" id="KW-0418">Kinase</keyword>
<evidence type="ECO:0000256" key="1">
    <source>
        <dbReference type="ARBA" id="ARBA00004251"/>
    </source>
</evidence>
<reference evidence="20" key="1">
    <citation type="submission" date="2020-07" db="EMBL/GenBank/DDBJ databases">
        <title>Genome sequence and genetic diversity analysis of an under-domesticated orphan crop, white fonio (Digitaria exilis).</title>
        <authorList>
            <person name="Bennetzen J.L."/>
            <person name="Chen S."/>
            <person name="Ma X."/>
            <person name="Wang X."/>
            <person name="Yssel A.E.J."/>
            <person name="Chaluvadi S.R."/>
            <person name="Johnson M."/>
            <person name="Gangashetty P."/>
            <person name="Hamidou F."/>
            <person name="Sanogo M.D."/>
            <person name="Zwaenepoel A."/>
            <person name="Wallace J."/>
            <person name="Van De Peer Y."/>
            <person name="Van Deynze A."/>
        </authorList>
    </citation>
    <scope>NUCLEOTIDE SEQUENCE</scope>
    <source>
        <tissue evidence="20">Leaves</tissue>
    </source>
</reference>
<dbReference type="EMBL" id="JACEFO010001825">
    <property type="protein sequence ID" value="KAF8700644.1"/>
    <property type="molecule type" value="Genomic_DNA"/>
</dbReference>
<keyword evidence="11" id="KW-0325">Glycoprotein</keyword>
<evidence type="ECO:0000256" key="14">
    <source>
        <dbReference type="PIRNR" id="PIRNR000641"/>
    </source>
</evidence>
<dbReference type="PROSITE" id="PS50927">
    <property type="entry name" value="BULB_LECTIN"/>
    <property type="match status" value="1"/>
</dbReference>
<comment type="similarity">
    <text evidence="14">Belongs to the protein kinase superfamily. Ser/Thr protein kinase family.</text>
</comment>
<accession>A0A835BI40</accession>
<dbReference type="GO" id="GO:0004674">
    <property type="term" value="F:protein serine/threonine kinase activity"/>
    <property type="evidence" value="ECO:0007669"/>
    <property type="project" value="UniProtKB-KW"/>
</dbReference>
<dbReference type="PROSITE" id="PS50948">
    <property type="entry name" value="PAN"/>
    <property type="match status" value="1"/>
</dbReference>
<dbReference type="SMART" id="SM00220">
    <property type="entry name" value="S_TKc"/>
    <property type="match status" value="1"/>
</dbReference>
<feature type="signal peptide" evidence="16">
    <location>
        <begin position="1"/>
        <end position="20"/>
    </location>
</feature>
<keyword evidence="9" id="KW-1015">Disulfide bond</keyword>
<dbReference type="FunFam" id="1.10.510.10:FF:000060">
    <property type="entry name" value="G-type lectin S-receptor-like serine/threonine-protein kinase"/>
    <property type="match status" value="1"/>
</dbReference>
<dbReference type="InterPro" id="IPR000858">
    <property type="entry name" value="S_locus_glycoprot_dom"/>
</dbReference>
<dbReference type="Proteomes" id="UP000636709">
    <property type="component" value="Unassembled WGS sequence"/>
</dbReference>
<comment type="caution">
    <text evidence="20">The sequence shown here is derived from an EMBL/GenBank/DDBJ whole genome shotgun (WGS) entry which is preliminary data.</text>
</comment>
<feature type="chain" id="PRO_5032548181" description="Receptor-like serine/threonine-protein kinase" evidence="16">
    <location>
        <begin position="21"/>
        <end position="840"/>
    </location>
</feature>
<evidence type="ECO:0000256" key="2">
    <source>
        <dbReference type="ARBA" id="ARBA00022475"/>
    </source>
</evidence>
<keyword evidence="2" id="KW-0472">Membrane</keyword>
<evidence type="ECO:0000313" key="20">
    <source>
        <dbReference type="EMBL" id="KAF8700644.1"/>
    </source>
</evidence>
<dbReference type="Gene3D" id="3.30.200.20">
    <property type="entry name" value="Phosphorylase Kinase, domain 1"/>
    <property type="match status" value="1"/>
</dbReference>
<evidence type="ECO:0000256" key="13">
    <source>
        <dbReference type="ARBA" id="ARBA00048679"/>
    </source>
</evidence>
<dbReference type="InterPro" id="IPR001480">
    <property type="entry name" value="Bulb-type_lectin_dom"/>
</dbReference>
<dbReference type="PANTHER" id="PTHR27002">
    <property type="entry name" value="RECEPTOR-LIKE SERINE/THREONINE-PROTEIN KINASE SD1-8"/>
    <property type="match status" value="1"/>
</dbReference>
<evidence type="ECO:0000313" key="21">
    <source>
        <dbReference type="Proteomes" id="UP000636709"/>
    </source>
</evidence>
<keyword evidence="2" id="KW-1003">Cell membrane</keyword>
<dbReference type="GO" id="GO:0005524">
    <property type="term" value="F:ATP binding"/>
    <property type="evidence" value="ECO:0007669"/>
    <property type="project" value="UniProtKB-UniRule"/>
</dbReference>
<evidence type="ECO:0000256" key="15">
    <source>
        <dbReference type="PROSITE-ProRule" id="PRU10141"/>
    </source>
</evidence>
<feature type="domain" description="Protein kinase" evidence="17">
    <location>
        <begin position="535"/>
        <end position="802"/>
    </location>
</feature>
<organism evidence="20 21">
    <name type="scientific">Digitaria exilis</name>
    <dbReference type="NCBI Taxonomy" id="1010633"/>
    <lineage>
        <taxon>Eukaryota</taxon>
        <taxon>Viridiplantae</taxon>
        <taxon>Streptophyta</taxon>
        <taxon>Embryophyta</taxon>
        <taxon>Tracheophyta</taxon>
        <taxon>Spermatophyta</taxon>
        <taxon>Magnoliopsida</taxon>
        <taxon>Liliopsida</taxon>
        <taxon>Poales</taxon>
        <taxon>Poaceae</taxon>
        <taxon>PACMAD clade</taxon>
        <taxon>Panicoideae</taxon>
        <taxon>Panicodae</taxon>
        <taxon>Paniceae</taxon>
        <taxon>Anthephorinae</taxon>
        <taxon>Digitaria</taxon>
    </lineage>
</organism>
<dbReference type="OrthoDB" id="654065at2759"/>
<dbReference type="Pfam" id="PF08276">
    <property type="entry name" value="PAN_2"/>
    <property type="match status" value="1"/>
</dbReference>
<keyword evidence="6 14" id="KW-0547">Nucleotide-binding</keyword>
<dbReference type="CDD" id="cd01098">
    <property type="entry name" value="PAN_AP_plant"/>
    <property type="match status" value="1"/>
</dbReference>
<dbReference type="Pfam" id="PF07714">
    <property type="entry name" value="PK_Tyr_Ser-Thr"/>
    <property type="match status" value="1"/>
</dbReference>
<comment type="catalytic activity">
    <reaction evidence="12 14">
        <text>L-threonyl-[protein] + ATP = O-phospho-L-threonyl-[protein] + ADP + H(+)</text>
        <dbReference type="Rhea" id="RHEA:46608"/>
        <dbReference type="Rhea" id="RHEA-COMP:11060"/>
        <dbReference type="Rhea" id="RHEA-COMP:11605"/>
        <dbReference type="ChEBI" id="CHEBI:15378"/>
        <dbReference type="ChEBI" id="CHEBI:30013"/>
        <dbReference type="ChEBI" id="CHEBI:30616"/>
        <dbReference type="ChEBI" id="CHEBI:61977"/>
        <dbReference type="ChEBI" id="CHEBI:456216"/>
        <dbReference type="EC" id="2.7.11.1"/>
    </reaction>
</comment>
<dbReference type="SMART" id="SM00108">
    <property type="entry name" value="B_lectin"/>
    <property type="match status" value="1"/>
</dbReference>
<evidence type="ECO:0000259" key="17">
    <source>
        <dbReference type="PROSITE" id="PS50011"/>
    </source>
</evidence>
<dbReference type="InterPro" id="IPR003609">
    <property type="entry name" value="Pan_app"/>
</dbReference>
<dbReference type="Gene3D" id="2.90.10.10">
    <property type="entry name" value="Bulb-type lectin domain"/>
    <property type="match status" value="1"/>
</dbReference>
<keyword evidence="8 14" id="KW-0067">ATP-binding</keyword>
<sequence>MNSISVCIAALLLLPALSISDDRLAPGKRLSPGTTIISDGGAFTLGFFSPSNSTPEKLYLGIWYNNIPSLTVVWVANREIPAVSSSASSPITTPSATLALTTASNLVLSDAAGRVLWTTNVVVDASNSSSSSSSPMAVLQNTGNLVVRSPNGTALWQSFEHPGDAYLPNMKIGIVYRTHYGVRLVSWKGPVDPSPGPFTFGADPVRPLELVIWNGTRVHWRNSPWEGYMVDSNYQNGIGSRSAIYRAVYNSDEEIYAAYTLSDAAPPMQYRLSYSGDLELQSWSNDTSAWSTIIKYPTRPCSAFGYCGAFGYCDNSSSSTETEDAVSSACHCIQGFEPASGAEWARGNFSGGCRRKEPVRCADGFAAVPNMKLPYGYTLVANRSLEECAAGCGRDCACVAYAYANLSTSVTKTDPTRCLVWTGELVDMEKVVGTWGDFGETLYLRLAGAGAGTEGSRKNVVKFAVPVLLACILIPICIFICFPKFKGKKINGENNKRQAIRVLSISDELGHEIPARELELPFLRYNDILIATDNFSEASMIGKGGFGKVYKGVLGCREVAIKRLSIGSKQGLVEFRNEVLLIAKLQHRNLVRLIGYCMEGDEKLLVYEYLPNKSLDATLFSSERKSVLDWSMRFKIIKGVARGLLYLHQDSRLTIIHRDLKASNISDFGMARIFGDNQEQANTKRVVGTYGYMAPEYAMAGIFSVKSDVYSFGVLLLEIVSGVRISSTDYIEGFLNLIVYAWNLWHDGKAETMIDSSIVSGCIVDEAMLCVHVALLCVQESLTDRPTMSSVVRILDNGSKSLRVPNRPAYFAERINEAGQAGDNVQNSNNTVTLTVLEGR</sequence>
<dbReference type="PROSITE" id="PS50011">
    <property type="entry name" value="PROTEIN_KINASE_DOM"/>
    <property type="match status" value="1"/>
</dbReference>
<comment type="subcellular location">
    <subcellularLocation>
        <location evidence="1">Cell membrane</location>
        <topology evidence="1">Single-pass type I membrane protein</topology>
    </subcellularLocation>
</comment>
<gene>
    <name evidence="20" type="ORF">HU200_033989</name>
</gene>
<dbReference type="InterPro" id="IPR000719">
    <property type="entry name" value="Prot_kinase_dom"/>
</dbReference>
<dbReference type="Pfam" id="PF01453">
    <property type="entry name" value="B_lectin"/>
    <property type="match status" value="1"/>
</dbReference>
<keyword evidence="4 14" id="KW-0808">Transferase</keyword>
<dbReference type="SUPFAM" id="SSF51110">
    <property type="entry name" value="alpha-D-mannose-specific plant lectins"/>
    <property type="match status" value="1"/>
</dbReference>
<feature type="domain" description="Bulb-type lectin" evidence="18">
    <location>
        <begin position="21"/>
        <end position="160"/>
    </location>
</feature>
<dbReference type="EC" id="2.7.11.1" evidence="14"/>
<evidence type="ECO:0000256" key="16">
    <source>
        <dbReference type="SAM" id="SignalP"/>
    </source>
</evidence>
<evidence type="ECO:0000256" key="9">
    <source>
        <dbReference type="ARBA" id="ARBA00023157"/>
    </source>
</evidence>
<protein>
    <recommendedName>
        <fullName evidence="14">Receptor-like serine/threonine-protein kinase</fullName>
        <ecNumber evidence="14">2.7.11.1</ecNumber>
    </recommendedName>
</protein>
<name>A0A835BI40_9POAL</name>
<dbReference type="GO" id="GO:0005886">
    <property type="term" value="C:plasma membrane"/>
    <property type="evidence" value="ECO:0007669"/>
    <property type="project" value="UniProtKB-SubCell"/>
</dbReference>
<dbReference type="AlphaFoldDB" id="A0A835BI40"/>
<evidence type="ECO:0000256" key="10">
    <source>
        <dbReference type="ARBA" id="ARBA00023170"/>
    </source>
</evidence>
<dbReference type="PROSITE" id="PS00107">
    <property type="entry name" value="PROTEIN_KINASE_ATP"/>
    <property type="match status" value="1"/>
</dbReference>
<dbReference type="GO" id="GO:0048544">
    <property type="term" value="P:recognition of pollen"/>
    <property type="evidence" value="ECO:0007669"/>
    <property type="project" value="InterPro"/>
</dbReference>
<evidence type="ECO:0000256" key="4">
    <source>
        <dbReference type="ARBA" id="ARBA00022679"/>
    </source>
</evidence>
<feature type="binding site" evidence="15">
    <location>
        <position position="562"/>
    </location>
    <ligand>
        <name>ATP</name>
        <dbReference type="ChEBI" id="CHEBI:30616"/>
    </ligand>
</feature>
<dbReference type="InterPro" id="IPR011009">
    <property type="entry name" value="Kinase-like_dom_sf"/>
</dbReference>